<feature type="compositionally biased region" description="Polar residues" evidence="5">
    <location>
        <begin position="89"/>
        <end position="107"/>
    </location>
</feature>
<evidence type="ECO:0000313" key="7">
    <source>
        <dbReference type="Proteomes" id="UP000249056"/>
    </source>
</evidence>
<dbReference type="Pfam" id="PF05721">
    <property type="entry name" value="PhyH"/>
    <property type="match status" value="1"/>
</dbReference>
<gene>
    <name evidence="6" type="ORF">DID88_008959</name>
</gene>
<evidence type="ECO:0000256" key="4">
    <source>
        <dbReference type="ARBA" id="ARBA00023004"/>
    </source>
</evidence>
<dbReference type="SUPFAM" id="SSF51197">
    <property type="entry name" value="Clavaminate synthase-like"/>
    <property type="match status" value="1"/>
</dbReference>
<dbReference type="GO" id="GO:0046872">
    <property type="term" value="F:metal ion binding"/>
    <property type="evidence" value="ECO:0007669"/>
    <property type="project" value="UniProtKB-KW"/>
</dbReference>
<protein>
    <submittedName>
        <fullName evidence="6">Uncharacterized protein</fullName>
    </submittedName>
</protein>
<accession>A0A395JBZ0</accession>
<comment type="similarity">
    <text evidence="2">Belongs to the PhyH family.</text>
</comment>
<dbReference type="PANTHER" id="PTHR20883:SF15">
    <property type="entry name" value="PHYTANOYL-COA DIOXYGENASE DOMAIN-CONTAINING PROTEIN 1"/>
    <property type="match status" value="1"/>
</dbReference>
<dbReference type="AlphaFoldDB" id="A0A395JBZ0"/>
<keyword evidence="7" id="KW-1185">Reference proteome</keyword>
<comment type="caution">
    <text evidence="6">The sequence shown here is derived from an EMBL/GenBank/DDBJ whole genome shotgun (WGS) entry which is preliminary data.</text>
</comment>
<sequence>MLAAQANAIPDTLNPSNFALELVPSQSDTREEFDSDPSVVNNNGDNGLLLLGLLLANQSNNKPAACGTAVDGGGATPDTLDPRHIALEQISSQNPLQKTNDFSSSKTYAKDGVPSSSTSGEDGPLIFALNIALESKAPVDDGLQSNKRLDDGEDGPLLLSMLLVNQNNNPNLLIPQADPIADTLDPGSTVLELEASNQNQEAAADCSISDTLYLKHAALELNLHTNDAEVTNGRHGPLNFSPSLNESNYKLGDTITKSIPDFTEIKSQLLKSHSHGGIITKAVPRNLIKPPIIKDANLKSLSGVSVTKPHVTPNYTNEGRLNDEQLQFWKDNGYLVISNALSTVQKALLLKIVHGAAETLALGGAFKPGTEPLKRIQRLGCGIHRVIPAFRKAILTPLHTELAKSLGYKDLRIIQSLIIVKAAEVGTRVIPHQDGCSGFTDPSSCTTFWYALEDCTTENGCLAVAPGSHRTQPITQRCRMDKDGRPEFYSLDRPVFAEIGGVSDTAPLGKNENGELQYKKLEVKAGSLVLMHGNLMHTSEANHSSKSRVVFNFNVVEGELDWLADNYLQPYEGEMEFEKLNVK</sequence>
<dbReference type="OrthoDB" id="445007at2759"/>
<keyword evidence="4" id="KW-0408">Iron</keyword>
<evidence type="ECO:0000256" key="2">
    <source>
        <dbReference type="ARBA" id="ARBA00005830"/>
    </source>
</evidence>
<dbReference type="PANTHER" id="PTHR20883">
    <property type="entry name" value="PHYTANOYL-COA DIOXYGENASE DOMAIN CONTAINING 1"/>
    <property type="match status" value="1"/>
</dbReference>
<name>A0A395JBZ0_9HELO</name>
<keyword evidence="3" id="KW-0479">Metal-binding</keyword>
<dbReference type="Proteomes" id="UP000249056">
    <property type="component" value="Unassembled WGS sequence"/>
</dbReference>
<evidence type="ECO:0000256" key="3">
    <source>
        <dbReference type="ARBA" id="ARBA00022723"/>
    </source>
</evidence>
<evidence type="ECO:0000256" key="5">
    <source>
        <dbReference type="SAM" id="MobiDB-lite"/>
    </source>
</evidence>
<evidence type="ECO:0000256" key="1">
    <source>
        <dbReference type="ARBA" id="ARBA00001962"/>
    </source>
</evidence>
<organism evidence="6 7">
    <name type="scientific">Monilinia fructigena</name>
    <dbReference type="NCBI Taxonomy" id="38457"/>
    <lineage>
        <taxon>Eukaryota</taxon>
        <taxon>Fungi</taxon>
        <taxon>Dikarya</taxon>
        <taxon>Ascomycota</taxon>
        <taxon>Pezizomycotina</taxon>
        <taxon>Leotiomycetes</taxon>
        <taxon>Helotiales</taxon>
        <taxon>Sclerotiniaceae</taxon>
        <taxon>Monilinia</taxon>
    </lineage>
</organism>
<evidence type="ECO:0000313" key="6">
    <source>
        <dbReference type="EMBL" id="RAL68259.1"/>
    </source>
</evidence>
<dbReference type="Gene3D" id="2.60.120.620">
    <property type="entry name" value="q2cbj1_9rhob like domain"/>
    <property type="match status" value="1"/>
</dbReference>
<reference evidence="6 7" key="1">
    <citation type="submission" date="2018-06" db="EMBL/GenBank/DDBJ databases">
        <title>Genome Sequence of the Brown Rot Fungal Pathogen Monilinia fructigena.</title>
        <authorList>
            <person name="Landi L."/>
            <person name="De Miccolis Angelini R.M."/>
            <person name="Pollastro S."/>
            <person name="Abate D."/>
            <person name="Faretra F."/>
            <person name="Romanazzi G."/>
        </authorList>
    </citation>
    <scope>NUCLEOTIDE SEQUENCE [LARGE SCALE GENOMIC DNA]</scope>
    <source>
        <strain evidence="6 7">Mfrg269</strain>
    </source>
</reference>
<comment type="cofactor">
    <cofactor evidence="1">
        <name>Fe cation</name>
        <dbReference type="ChEBI" id="CHEBI:24875"/>
    </cofactor>
</comment>
<feature type="region of interest" description="Disordered" evidence="5">
    <location>
        <begin position="89"/>
        <end position="120"/>
    </location>
</feature>
<dbReference type="InterPro" id="IPR008775">
    <property type="entry name" value="Phytyl_CoA_dOase-like"/>
</dbReference>
<dbReference type="EMBL" id="QKRW01000002">
    <property type="protein sequence ID" value="RAL68259.1"/>
    <property type="molecule type" value="Genomic_DNA"/>
</dbReference>
<proteinExistence type="inferred from homology"/>